<dbReference type="Proteomes" id="UP000255529">
    <property type="component" value="Unassembled WGS sequence"/>
</dbReference>
<reference evidence="2 3" key="1">
    <citation type="submission" date="2018-06" db="EMBL/GenBank/DDBJ databases">
        <authorList>
            <consortium name="Pathogen Informatics"/>
            <person name="Doyle S."/>
        </authorList>
    </citation>
    <scope>NUCLEOTIDE SEQUENCE [LARGE SCALE GENOMIC DNA]</scope>
    <source>
        <strain evidence="2 3">NCTC11544</strain>
    </source>
</reference>
<gene>
    <name evidence="2" type="primary">ygjI_1</name>
    <name evidence="2" type="ORF">NCTC11544_00011</name>
</gene>
<feature type="transmembrane region" description="Helical" evidence="1">
    <location>
        <begin position="18"/>
        <end position="38"/>
    </location>
</feature>
<evidence type="ECO:0000256" key="1">
    <source>
        <dbReference type="SAM" id="Phobius"/>
    </source>
</evidence>
<keyword evidence="1" id="KW-1133">Transmembrane helix</keyword>
<feature type="transmembrane region" description="Helical" evidence="1">
    <location>
        <begin position="59"/>
        <end position="79"/>
    </location>
</feature>
<evidence type="ECO:0000313" key="2">
    <source>
        <dbReference type="EMBL" id="SUI42879.1"/>
    </source>
</evidence>
<dbReference type="EMBL" id="UGYN01000002">
    <property type="protein sequence ID" value="SUI42879.1"/>
    <property type="molecule type" value="Genomic_DNA"/>
</dbReference>
<keyword evidence="1" id="KW-0812">Transmembrane</keyword>
<keyword evidence="1" id="KW-0472">Membrane</keyword>
<evidence type="ECO:0000313" key="3">
    <source>
        <dbReference type="Proteomes" id="UP000255529"/>
    </source>
</evidence>
<feature type="transmembrane region" description="Helical" evidence="1">
    <location>
        <begin position="85"/>
        <end position="104"/>
    </location>
</feature>
<dbReference type="AlphaFoldDB" id="A0A379YAR1"/>
<sequence>MLIPTLGSDSVQDLMNTLINMTAAASMLPPLFIMLAYLNLRLKYDRVQRDFKMGSRLQGIAIVSTLIVIFAVGFVASTFPTGASIMTIVFYNVGGLVIFPRLCLVEVQPILEDPGCSGPL</sequence>
<organism evidence="2 3">
    <name type="scientific">Serratia quinivorans</name>
    <dbReference type="NCBI Taxonomy" id="137545"/>
    <lineage>
        <taxon>Bacteria</taxon>
        <taxon>Pseudomonadati</taxon>
        <taxon>Pseudomonadota</taxon>
        <taxon>Gammaproteobacteria</taxon>
        <taxon>Enterobacterales</taxon>
        <taxon>Yersiniaceae</taxon>
        <taxon>Serratia</taxon>
    </lineage>
</organism>
<protein>
    <submittedName>
        <fullName evidence="2">Inner membrane transporter ygjI</fullName>
    </submittedName>
</protein>
<name>A0A379YAR1_9GAMM</name>
<proteinExistence type="predicted"/>
<accession>A0A379YAR1</accession>